<reference evidence="2 4" key="2">
    <citation type="submission" date="2018-10" db="EMBL/GenBank/DDBJ databases">
        <title>Bradyrhizobium sp. nov., effective nodules isolated from peanut in China.</title>
        <authorList>
            <person name="Li Y."/>
        </authorList>
    </citation>
    <scope>NUCLEOTIDE SEQUENCE [LARGE SCALE GENOMIC DNA]</scope>
    <source>
        <strain evidence="2 4">CCBAU 53426</strain>
    </source>
</reference>
<dbReference type="Proteomes" id="UP000288972">
    <property type="component" value="Chromosome"/>
</dbReference>
<reference evidence="1 3" key="1">
    <citation type="submission" date="2018-06" db="EMBL/GenBank/DDBJ databases">
        <title>Comparative genomics of rhizobia nodulating Arachis hypogaea in China.</title>
        <authorList>
            <person name="Li Y."/>
        </authorList>
    </citation>
    <scope>NUCLEOTIDE SEQUENCE [LARGE SCALE GENOMIC DNA]</scope>
    <source>
        <strain evidence="1 3">CCBAU 51670</strain>
    </source>
</reference>
<dbReference type="RefSeq" id="WP_128949132.1">
    <property type="nucleotide sequence ID" value="NZ_CP030053.1"/>
</dbReference>
<dbReference type="Proteomes" id="UP000290401">
    <property type="component" value="Unassembled WGS sequence"/>
</dbReference>
<evidence type="ECO:0000313" key="1">
    <source>
        <dbReference type="EMBL" id="QAU44346.1"/>
    </source>
</evidence>
<evidence type="ECO:0000313" key="4">
    <source>
        <dbReference type="Proteomes" id="UP000290401"/>
    </source>
</evidence>
<organism evidence="1 3">
    <name type="scientific">Bradyrhizobium guangzhouense</name>
    <dbReference type="NCBI Taxonomy" id="1325095"/>
    <lineage>
        <taxon>Bacteria</taxon>
        <taxon>Pseudomonadati</taxon>
        <taxon>Pseudomonadota</taxon>
        <taxon>Alphaproteobacteria</taxon>
        <taxon>Hyphomicrobiales</taxon>
        <taxon>Nitrobacteraceae</taxon>
        <taxon>Bradyrhizobium</taxon>
    </lineage>
</organism>
<evidence type="ECO:0000313" key="2">
    <source>
        <dbReference type="EMBL" id="RXH10084.1"/>
    </source>
</evidence>
<dbReference type="KEGG" id="bgz:XH91_02550"/>
<evidence type="ECO:0000313" key="3">
    <source>
        <dbReference type="Proteomes" id="UP000288972"/>
    </source>
</evidence>
<keyword evidence="4" id="KW-1185">Reference proteome</keyword>
<name>A0AAE5WWI0_9BRAD</name>
<dbReference type="EMBL" id="RDQZ01000022">
    <property type="protein sequence ID" value="RXH10084.1"/>
    <property type="molecule type" value="Genomic_DNA"/>
</dbReference>
<protein>
    <submittedName>
        <fullName evidence="1">Uncharacterized protein</fullName>
    </submittedName>
</protein>
<dbReference type="AlphaFoldDB" id="A0AAE5WWI0"/>
<proteinExistence type="predicted"/>
<accession>A0AAE5WWI0</accession>
<dbReference type="EMBL" id="CP030053">
    <property type="protein sequence ID" value="QAU44346.1"/>
    <property type="molecule type" value="Genomic_DNA"/>
</dbReference>
<gene>
    <name evidence="2" type="ORF">EAS56_24430</name>
    <name evidence="1" type="ORF">XH91_02550</name>
</gene>
<sequence>MKIQILSDLQAGVHPIKPIIIAPNLGVVIAADHAKDAAIRAFERQRRTIPLHVPIPMMLGKYDCDRSGFKDEVGLGSRPANTMVVEVG</sequence>